<proteinExistence type="inferred from homology"/>
<keyword evidence="6" id="KW-0119">Carbohydrate metabolism</keyword>
<dbReference type="PANTHER" id="PTHR42891">
    <property type="entry name" value="D-GLYCERO-BETA-D-MANNO-HEPTOSE-1,7-BISPHOSPHATE 7-PHOSPHATASE"/>
    <property type="match status" value="1"/>
</dbReference>
<name>A0A3A8QBE5_9BACT</name>
<comment type="similarity">
    <text evidence="2">Belongs to the GmhB family.</text>
</comment>
<dbReference type="GO" id="GO:0016791">
    <property type="term" value="F:phosphatase activity"/>
    <property type="evidence" value="ECO:0007669"/>
    <property type="project" value="InterPro"/>
</dbReference>
<dbReference type="GO" id="GO:0005975">
    <property type="term" value="P:carbohydrate metabolic process"/>
    <property type="evidence" value="ECO:0007669"/>
    <property type="project" value="InterPro"/>
</dbReference>
<comment type="subcellular location">
    <subcellularLocation>
        <location evidence="1">Cytoplasm</location>
    </subcellularLocation>
</comment>
<reference evidence="9" key="1">
    <citation type="submission" date="2018-09" db="EMBL/GenBank/DDBJ databases">
        <authorList>
            <person name="Livingstone P.G."/>
            <person name="Whitworth D.E."/>
        </authorList>
    </citation>
    <scope>NUCLEOTIDE SEQUENCE [LARGE SCALE GENOMIC DNA]</scope>
    <source>
        <strain evidence="9">CA051B</strain>
    </source>
</reference>
<evidence type="ECO:0000256" key="1">
    <source>
        <dbReference type="ARBA" id="ARBA00004496"/>
    </source>
</evidence>
<keyword evidence="5 8" id="KW-0378">Hydrolase</keyword>
<dbReference type="InterPro" id="IPR036412">
    <property type="entry name" value="HAD-like_sf"/>
</dbReference>
<dbReference type="NCBIfam" id="TIGR01662">
    <property type="entry name" value="HAD-SF-IIIA"/>
    <property type="match status" value="1"/>
</dbReference>
<organism evidence="8 9">
    <name type="scientific">Corallococcus llansteffanensis</name>
    <dbReference type="NCBI Taxonomy" id="2316731"/>
    <lineage>
        <taxon>Bacteria</taxon>
        <taxon>Pseudomonadati</taxon>
        <taxon>Myxococcota</taxon>
        <taxon>Myxococcia</taxon>
        <taxon>Myxococcales</taxon>
        <taxon>Cystobacterineae</taxon>
        <taxon>Myxococcaceae</taxon>
        <taxon>Corallococcus</taxon>
    </lineage>
</organism>
<evidence type="ECO:0000256" key="5">
    <source>
        <dbReference type="ARBA" id="ARBA00022801"/>
    </source>
</evidence>
<dbReference type="NCBIfam" id="TIGR01656">
    <property type="entry name" value="Histidinol-ppas"/>
    <property type="match status" value="1"/>
</dbReference>
<dbReference type="RefSeq" id="WP_120642288.1">
    <property type="nucleotide sequence ID" value="NZ_RAWB01000032.1"/>
</dbReference>
<keyword evidence="9" id="KW-1185">Reference proteome</keyword>
<evidence type="ECO:0000313" key="9">
    <source>
        <dbReference type="Proteomes" id="UP000272888"/>
    </source>
</evidence>
<dbReference type="Proteomes" id="UP000272888">
    <property type="component" value="Unassembled WGS sequence"/>
</dbReference>
<dbReference type="SUPFAM" id="SSF56784">
    <property type="entry name" value="HAD-like"/>
    <property type="match status" value="1"/>
</dbReference>
<evidence type="ECO:0000313" key="8">
    <source>
        <dbReference type="EMBL" id="RKH65967.1"/>
    </source>
</evidence>
<protein>
    <recommendedName>
        <fullName evidence="7">D,D-heptose 1,7-bisphosphate phosphatase</fullName>
    </recommendedName>
</protein>
<dbReference type="CDD" id="cd07503">
    <property type="entry name" value="HAD_HisB-N"/>
    <property type="match status" value="1"/>
</dbReference>
<evidence type="ECO:0000256" key="4">
    <source>
        <dbReference type="ARBA" id="ARBA00022723"/>
    </source>
</evidence>
<dbReference type="InterPro" id="IPR006543">
    <property type="entry name" value="Histidinol-phos"/>
</dbReference>
<evidence type="ECO:0000256" key="7">
    <source>
        <dbReference type="ARBA" id="ARBA00031828"/>
    </source>
</evidence>
<keyword evidence="3" id="KW-0963">Cytoplasm</keyword>
<comment type="caution">
    <text evidence="8">The sequence shown here is derived from an EMBL/GenBank/DDBJ whole genome shotgun (WGS) entry which is preliminary data.</text>
</comment>
<evidence type="ECO:0000256" key="6">
    <source>
        <dbReference type="ARBA" id="ARBA00023277"/>
    </source>
</evidence>
<evidence type="ECO:0000256" key="2">
    <source>
        <dbReference type="ARBA" id="ARBA00005628"/>
    </source>
</evidence>
<dbReference type="PANTHER" id="PTHR42891:SF1">
    <property type="entry name" value="D-GLYCERO-BETA-D-MANNO-HEPTOSE-1,7-BISPHOSPHATE 7-PHOSPHATASE"/>
    <property type="match status" value="1"/>
</dbReference>
<dbReference type="InterPro" id="IPR006549">
    <property type="entry name" value="HAD-SF_hydro_IIIA"/>
</dbReference>
<dbReference type="InterPro" id="IPR023214">
    <property type="entry name" value="HAD_sf"/>
</dbReference>
<sequence length="196" mass="21387">MVLSPSPGRPFVLLDRDGTLIEERGYLRDVEEVRLLPQSVSGLRRLRELGFGLVLVTNQSGVARGYFDARRVDEVHDRVRALLAREGLHLDGIYFCPHLPEAGCACRKPRPGLGLQAAAELGIDLTRSFVVGDKPADVAWGQGLGATSFLVRTGHGASVDLARLPRPTRAVDDLLHAAEFVQRLISSTGGGRWNWS</sequence>
<dbReference type="EMBL" id="RAWB01000032">
    <property type="protein sequence ID" value="RKH65967.1"/>
    <property type="molecule type" value="Genomic_DNA"/>
</dbReference>
<dbReference type="Pfam" id="PF13242">
    <property type="entry name" value="Hydrolase_like"/>
    <property type="match status" value="1"/>
</dbReference>
<keyword evidence="4" id="KW-0479">Metal-binding</keyword>
<dbReference type="GO" id="GO:0005737">
    <property type="term" value="C:cytoplasm"/>
    <property type="evidence" value="ECO:0007669"/>
    <property type="project" value="UniProtKB-SubCell"/>
</dbReference>
<gene>
    <name evidence="8" type="ORF">D7V93_05145</name>
</gene>
<dbReference type="Gene3D" id="3.40.50.1000">
    <property type="entry name" value="HAD superfamily/HAD-like"/>
    <property type="match status" value="1"/>
</dbReference>
<dbReference type="InterPro" id="IPR004446">
    <property type="entry name" value="Heptose_bisP_phosphatase"/>
</dbReference>
<dbReference type="AlphaFoldDB" id="A0A3A8QBE5"/>
<accession>A0A3A8QBE5</accession>
<evidence type="ECO:0000256" key="3">
    <source>
        <dbReference type="ARBA" id="ARBA00022490"/>
    </source>
</evidence>
<dbReference type="GO" id="GO:0046872">
    <property type="term" value="F:metal ion binding"/>
    <property type="evidence" value="ECO:0007669"/>
    <property type="project" value="UniProtKB-KW"/>
</dbReference>